<dbReference type="GO" id="GO:0019634">
    <property type="term" value="P:organic phosphonate metabolic process"/>
    <property type="evidence" value="ECO:0007669"/>
    <property type="project" value="InterPro"/>
</dbReference>
<dbReference type="NCBIfam" id="TIGR03293">
    <property type="entry name" value="PhnG_redo"/>
    <property type="match status" value="1"/>
</dbReference>
<dbReference type="InterPro" id="IPR009609">
    <property type="entry name" value="Phosphonate_metab_PhnG"/>
</dbReference>
<proteinExistence type="predicted"/>
<keyword evidence="2" id="KW-1185">Reference proteome</keyword>
<keyword evidence="1" id="KW-0456">Lyase</keyword>
<evidence type="ECO:0000313" key="2">
    <source>
        <dbReference type="Proteomes" id="UP000335415"/>
    </source>
</evidence>
<dbReference type="GO" id="GO:0015716">
    <property type="term" value="P:organic phosphonate transport"/>
    <property type="evidence" value="ECO:0007669"/>
    <property type="project" value="InterPro"/>
</dbReference>
<comment type="caution">
    <text evidence="1">The sequence shown here is derived from an EMBL/GenBank/DDBJ whole genome shotgun (WGS) entry which is preliminary data.</text>
</comment>
<sequence length="151" mass="16828">MIDTSVRQHWMSVLAHSPASELRALWRPLGLEPAYRLVRAPEVGLIQVQGRMGGEGQRFLMGDVTVTRAVVRLDEPDGAGYGYSYVLGRDMAHAELSAVIDALLQSSRHELLQARLIAPLHAQQTARRRRRAREIAASQVDFFTLVRGEDA</sequence>
<dbReference type="OrthoDB" id="530475at2"/>
<gene>
    <name evidence="1" type="primary">phnG</name>
    <name evidence="1" type="ORF">FJU30_15185</name>
</gene>
<dbReference type="Proteomes" id="UP000335415">
    <property type="component" value="Unassembled WGS sequence"/>
</dbReference>
<organism evidence="1 2">
    <name type="scientific">Affinibrenneria salicis</name>
    <dbReference type="NCBI Taxonomy" id="2590031"/>
    <lineage>
        <taxon>Bacteria</taxon>
        <taxon>Pseudomonadati</taxon>
        <taxon>Pseudomonadota</taxon>
        <taxon>Gammaproteobacteria</taxon>
        <taxon>Enterobacterales</taxon>
        <taxon>Pectobacteriaceae</taxon>
        <taxon>Affinibrenneria</taxon>
    </lineage>
</organism>
<reference evidence="1 2" key="1">
    <citation type="submission" date="2019-09" db="EMBL/GenBank/DDBJ databases">
        <authorList>
            <person name="Li Y."/>
        </authorList>
    </citation>
    <scope>NUCLEOTIDE SEQUENCE [LARGE SCALE GENOMIC DNA]</scope>
    <source>
        <strain evidence="1 2">L3-3HA</strain>
    </source>
</reference>
<protein>
    <submittedName>
        <fullName evidence="1">Phosphonate C-P lyase system protein PhnG</fullName>
    </submittedName>
</protein>
<dbReference type="RefSeq" id="WP_150435813.1">
    <property type="nucleotide sequence ID" value="NZ_VYKJ01000007.1"/>
</dbReference>
<dbReference type="EMBL" id="VYKJ01000007">
    <property type="protein sequence ID" value="KAA8999015.1"/>
    <property type="molecule type" value="Genomic_DNA"/>
</dbReference>
<accession>A0A5J5FY24</accession>
<dbReference type="AlphaFoldDB" id="A0A5J5FY24"/>
<evidence type="ECO:0000313" key="1">
    <source>
        <dbReference type="EMBL" id="KAA8999015.1"/>
    </source>
</evidence>
<dbReference type="GO" id="GO:0016829">
    <property type="term" value="F:lyase activity"/>
    <property type="evidence" value="ECO:0007669"/>
    <property type="project" value="UniProtKB-KW"/>
</dbReference>
<name>A0A5J5FY24_9GAMM</name>
<dbReference type="Pfam" id="PF06754">
    <property type="entry name" value="PhnG"/>
    <property type="match status" value="1"/>
</dbReference>